<accession>A0A1G4YCT2</accession>
<comment type="caution">
    <text evidence="2">The sequence shown here is derived from an EMBL/GenBank/DDBJ whole genome shotgun (WGS) entry which is preliminary data.</text>
</comment>
<evidence type="ECO:0000313" key="2">
    <source>
        <dbReference type="EMBL" id="SCX51306.1"/>
    </source>
</evidence>
<feature type="region of interest" description="Disordered" evidence="1">
    <location>
        <begin position="420"/>
        <end position="568"/>
    </location>
</feature>
<feature type="compositionally biased region" description="Low complexity" evidence="1">
    <location>
        <begin position="429"/>
        <end position="462"/>
    </location>
</feature>
<dbReference type="AlphaFoldDB" id="A0A1G4YCT2"/>
<feature type="region of interest" description="Disordered" evidence="1">
    <location>
        <begin position="375"/>
        <end position="402"/>
    </location>
</feature>
<dbReference type="EMBL" id="FMUI01000006">
    <property type="protein sequence ID" value="SCX51306.1"/>
    <property type="molecule type" value="Genomic_DNA"/>
</dbReference>
<feature type="compositionally biased region" description="Low complexity" evidence="1">
    <location>
        <begin position="480"/>
        <end position="497"/>
    </location>
</feature>
<feature type="compositionally biased region" description="Low complexity" evidence="1">
    <location>
        <begin position="534"/>
        <end position="554"/>
    </location>
</feature>
<evidence type="ECO:0000256" key="1">
    <source>
        <dbReference type="SAM" id="MobiDB-lite"/>
    </source>
</evidence>
<sequence>MKIDPVSIPVFPQPITREETSAKNKREIPTGSLYTGTGNNNDDRVARPDVRTLRFTTDARGEGYPTLEKQIAGQMIRQREGQSSESGFTASYGAPYEARKSLLAYGLAAAGIHDPADLPADWYKQPRALADLQDSVRGQYAASARTHFDAQGNAREPTLLVAAARDFFDQQINTGAQYKTNTQNDIPGLEGKALAHYSDQDKVQALRHFVGQPLRTEQNEPSNAELFMKDIGTLLVLDGLAADASAMAELFSEEALSSEGAALAGMRSAPEEVLTEEAGTEAGIAAEVNRLRPSLAGDIRQYALQDGETLLKESQAGAGGIHQVKDAAGNDRWLLRYRAAEGESQVYEVSPDFRAAEGRARIIDPATRKPVLTVESAGGEWQRSGLPGGISPPFLNAPAQQMYGNPRAGLAEARRDAALSRPTPMDVDSQPGTSTSGSVSPTDRPLDLSLPRSRPDSRASSPVTLESSLPPTPATPVFDATASRSASPASPFSPALSEEVSTTGLPRTPGASLFGEESKSPSLAGASPARNTESPISGLSSRSSSPASVVTSGAEHSPYADNGITVNPWAPNIQLPSGSYLNDRGYIERADFTKLYRVEKSDRVVRRGDPQQVGFRDGNYFAGVEKMMSGPVVFVARTREGAERFGRGEFGGVFHLYEIDAKGIPGVSLRENVEHNERYMELANTTPPGYIAMLREKNRLERFGDYAWSFDEVHLANNLVTPDKITKIY</sequence>
<feature type="region of interest" description="Disordered" evidence="1">
    <location>
        <begin position="14"/>
        <end position="46"/>
    </location>
</feature>
<organism evidence="2 3">
    <name type="scientific">Kosakonia sacchari</name>
    <dbReference type="NCBI Taxonomy" id="1158459"/>
    <lineage>
        <taxon>Bacteria</taxon>
        <taxon>Pseudomonadati</taxon>
        <taxon>Pseudomonadota</taxon>
        <taxon>Gammaproteobacteria</taxon>
        <taxon>Enterobacterales</taxon>
        <taxon>Enterobacteriaceae</taxon>
        <taxon>Kosakonia</taxon>
    </lineage>
</organism>
<evidence type="ECO:0000313" key="3">
    <source>
        <dbReference type="Proteomes" id="UP000183569"/>
    </source>
</evidence>
<dbReference type="RefSeq" id="WP_017458099.1">
    <property type="nucleotide sequence ID" value="NZ_FMUI01000006.1"/>
</dbReference>
<proteinExistence type="predicted"/>
<feature type="compositionally biased region" description="Basic and acidic residues" evidence="1">
    <location>
        <begin position="16"/>
        <end position="28"/>
    </location>
</feature>
<dbReference type="GeneID" id="23845079"/>
<gene>
    <name evidence="2" type="ORF">SAMN02927897_02436</name>
</gene>
<protein>
    <submittedName>
        <fullName evidence="2">Uncharacterized protein</fullName>
    </submittedName>
</protein>
<name>A0A1G4YCT2_9ENTR</name>
<reference evidence="2 3" key="1">
    <citation type="submission" date="2016-10" db="EMBL/GenBank/DDBJ databases">
        <authorList>
            <person name="Varghese N."/>
            <person name="Submissions S."/>
        </authorList>
    </citation>
    <scope>NUCLEOTIDE SEQUENCE [LARGE SCALE GENOMIC DNA]</scope>
    <source>
        <strain evidence="2 3">CGMCC 1.12102</strain>
    </source>
</reference>
<dbReference type="Proteomes" id="UP000183569">
    <property type="component" value="Unassembled WGS sequence"/>
</dbReference>